<organism evidence="2 3">
    <name type="scientific">Tardiphaga alba</name>
    <dbReference type="NCBI Taxonomy" id="340268"/>
    <lineage>
        <taxon>Bacteria</taxon>
        <taxon>Pseudomonadati</taxon>
        <taxon>Pseudomonadota</taxon>
        <taxon>Alphaproteobacteria</taxon>
        <taxon>Hyphomicrobiales</taxon>
        <taxon>Nitrobacteraceae</taxon>
        <taxon>Tardiphaga</taxon>
    </lineage>
</organism>
<dbReference type="Gene3D" id="1.25.40.10">
    <property type="entry name" value="Tetratricopeptide repeat domain"/>
    <property type="match status" value="1"/>
</dbReference>
<dbReference type="Proteomes" id="UP000682843">
    <property type="component" value="Chromosome"/>
</dbReference>
<feature type="domain" description="PH" evidence="1">
    <location>
        <begin position="1"/>
        <end position="13"/>
    </location>
</feature>
<evidence type="ECO:0000259" key="1">
    <source>
        <dbReference type="PROSITE" id="PS50003"/>
    </source>
</evidence>
<dbReference type="InterPro" id="IPR001849">
    <property type="entry name" value="PH_domain"/>
</dbReference>
<proteinExistence type="predicted"/>
<dbReference type="InterPro" id="IPR011990">
    <property type="entry name" value="TPR-like_helical_dom_sf"/>
</dbReference>
<sequence>MSEWMDAIHNASKGSPIFIASILRLVSFGDDLEKVLANWTGRDGDEVRRFAFKREIDSLNYSDLRVLYALQLLSSSTFEELLDVLAEDRQSLQASLLRMSQFHLFAGSGNPATGSQISIPEPIRLMVKITQEKLSPQDAEDLRKRSAQAVSRAKDGKSEIGKRVRGISLLWTRKRYAEALAEARRASKDFPGSGEVSFTLGRTYLLQVPPIYDAADEAFKEANQKKYHSRNLLEYWSLTRLKKGDIAGLLRITNPSLAPSLAGVALLYRLAGFYRLAMTREAEGDYATALRDYQRLMTEAVDAIRLERTEPVNAYVVRLASAVADYIIDVAFKSYRRESVDRVLELALISTQDGFPPMQTLSRLLQEVVFQSRAAKNVGLLRRRSEQCAKLGRALSKAIGSEHVLVTEIRKAGRDLQPFK</sequence>
<reference evidence="2 3" key="1">
    <citation type="submission" date="2019-02" db="EMBL/GenBank/DDBJ databases">
        <title>Emended description of the genus Rhodopseudomonas and description of Rhodopseudomonas albus sp. nov., a non-phototrophic, heavy-metal-tolerant bacterium isolated from garden soil.</title>
        <authorList>
            <person name="Bao Z."/>
            <person name="Cao W.W."/>
            <person name="Sato Y."/>
            <person name="Nishizawa T."/>
            <person name="Zhao J."/>
            <person name="Guo Y."/>
            <person name="Ohta H."/>
        </authorList>
    </citation>
    <scope>NUCLEOTIDE SEQUENCE [LARGE SCALE GENOMIC DNA]</scope>
    <source>
        <strain evidence="2 3">SK50-23</strain>
    </source>
</reference>
<accession>A0ABX8A4M3</accession>
<dbReference type="EMBL" id="CP036498">
    <property type="protein sequence ID" value="QUS38634.1"/>
    <property type="molecule type" value="Genomic_DNA"/>
</dbReference>
<evidence type="ECO:0000313" key="3">
    <source>
        <dbReference type="Proteomes" id="UP000682843"/>
    </source>
</evidence>
<gene>
    <name evidence="2" type="ORF">RPMA_07140</name>
</gene>
<name>A0ABX8A4M3_9BRAD</name>
<dbReference type="SUPFAM" id="SSF48452">
    <property type="entry name" value="TPR-like"/>
    <property type="match status" value="1"/>
</dbReference>
<dbReference type="PROSITE" id="PS50003">
    <property type="entry name" value="PH_DOMAIN"/>
    <property type="match status" value="1"/>
</dbReference>
<protein>
    <recommendedName>
        <fullName evidence="1">PH domain-containing protein</fullName>
    </recommendedName>
</protein>
<evidence type="ECO:0000313" key="2">
    <source>
        <dbReference type="EMBL" id="QUS38634.1"/>
    </source>
</evidence>
<dbReference type="RefSeq" id="WP_211912169.1">
    <property type="nucleotide sequence ID" value="NZ_CP036498.1"/>
</dbReference>
<keyword evidence="3" id="KW-1185">Reference proteome</keyword>